<proteinExistence type="predicted"/>
<sequence>MYILVIIFAISKISYASPIAIASGSFKSSETIISAVALQSAASTVPTSLESTSTASHIGDTTLTPNITKTTTLDFTLSEVISTSKPVPKASETSILNNRVVDPSFFYVSPMAVYCSPYEFTIRRLQGFVSGEIPYSPATGIPQPDWAAAVEQYREIVERTEEYGQDRFRRIAELQGCCSAYHCNQNGRLVPSPNPPRDRGDTYNYCGGAWETLRCIYMLTRLGQPVIQAGTPLATTPIHEFQEAIDRIPESVRVFNPTWEWQVAPALATHIGQRLSFRQGGRGENIAPSGEPPFYLGFMEGQPPHNPQPNPFMDSLFDFGRWDQDQEARERGLNVAPSGEPPFYLEFAEEQPPQGSPGDPSMDSLFGFGKWDRDHGPGGSGKGREFKKRDNLSGLSNNFSNDKNGGVLCEEPTECLKADRGISK</sequence>
<feature type="compositionally biased region" description="Basic and acidic residues" evidence="1">
    <location>
        <begin position="370"/>
        <end position="391"/>
    </location>
</feature>
<evidence type="ECO:0000313" key="3">
    <source>
        <dbReference type="EMBL" id="KAK6516364.1"/>
    </source>
</evidence>
<dbReference type="AlphaFoldDB" id="A0AAN8RYN3"/>
<feature type="compositionally biased region" description="Polar residues" evidence="1">
    <location>
        <begin position="393"/>
        <end position="403"/>
    </location>
</feature>
<dbReference type="EMBL" id="JAVHJM010000003">
    <property type="protein sequence ID" value="KAK6516364.1"/>
    <property type="molecule type" value="Genomic_DNA"/>
</dbReference>
<gene>
    <name evidence="3" type="ORF">TWF506_006273</name>
</gene>
<feature type="compositionally biased region" description="Basic and acidic residues" evidence="1">
    <location>
        <begin position="414"/>
        <end position="424"/>
    </location>
</feature>
<keyword evidence="2" id="KW-0732">Signal</keyword>
<feature type="region of interest" description="Disordered" evidence="1">
    <location>
        <begin position="348"/>
        <end position="424"/>
    </location>
</feature>
<evidence type="ECO:0000256" key="2">
    <source>
        <dbReference type="SAM" id="SignalP"/>
    </source>
</evidence>
<organism evidence="3 4">
    <name type="scientific">Arthrobotrys conoides</name>
    <dbReference type="NCBI Taxonomy" id="74498"/>
    <lineage>
        <taxon>Eukaryota</taxon>
        <taxon>Fungi</taxon>
        <taxon>Dikarya</taxon>
        <taxon>Ascomycota</taxon>
        <taxon>Pezizomycotina</taxon>
        <taxon>Orbiliomycetes</taxon>
        <taxon>Orbiliales</taxon>
        <taxon>Orbiliaceae</taxon>
        <taxon>Arthrobotrys</taxon>
    </lineage>
</organism>
<feature type="signal peptide" evidence="2">
    <location>
        <begin position="1"/>
        <end position="16"/>
    </location>
</feature>
<evidence type="ECO:0000256" key="1">
    <source>
        <dbReference type="SAM" id="MobiDB-lite"/>
    </source>
</evidence>
<comment type="caution">
    <text evidence="3">The sequence shown here is derived from an EMBL/GenBank/DDBJ whole genome shotgun (WGS) entry which is preliminary data.</text>
</comment>
<evidence type="ECO:0000313" key="4">
    <source>
        <dbReference type="Proteomes" id="UP001307849"/>
    </source>
</evidence>
<reference evidence="3 4" key="1">
    <citation type="submission" date="2019-10" db="EMBL/GenBank/DDBJ databases">
        <authorList>
            <person name="Palmer J.M."/>
        </authorList>
    </citation>
    <scope>NUCLEOTIDE SEQUENCE [LARGE SCALE GENOMIC DNA]</scope>
    <source>
        <strain evidence="3 4">TWF506</strain>
    </source>
</reference>
<name>A0AAN8RYN3_9PEZI</name>
<accession>A0AAN8RYN3</accession>
<protein>
    <submittedName>
        <fullName evidence="3">Uncharacterized protein</fullName>
    </submittedName>
</protein>
<dbReference type="Proteomes" id="UP001307849">
    <property type="component" value="Unassembled WGS sequence"/>
</dbReference>
<feature type="chain" id="PRO_5042969534" evidence="2">
    <location>
        <begin position="17"/>
        <end position="424"/>
    </location>
</feature>
<keyword evidence="4" id="KW-1185">Reference proteome</keyword>